<protein>
    <submittedName>
        <fullName evidence="1">Uncharacterized protein</fullName>
    </submittedName>
</protein>
<dbReference type="Proteomes" id="UP000800097">
    <property type="component" value="Unassembled WGS sequence"/>
</dbReference>
<dbReference type="GeneID" id="54546930"/>
<accession>A0A6A6JWZ2</accession>
<proteinExistence type="predicted"/>
<reference evidence="1" key="1">
    <citation type="journal article" date="2020" name="Stud. Mycol.">
        <title>101 Dothideomycetes genomes: a test case for predicting lifestyles and emergence of pathogens.</title>
        <authorList>
            <person name="Haridas S."/>
            <person name="Albert R."/>
            <person name="Binder M."/>
            <person name="Bloem J."/>
            <person name="Labutti K."/>
            <person name="Salamov A."/>
            <person name="Andreopoulos B."/>
            <person name="Baker S."/>
            <person name="Barry K."/>
            <person name="Bills G."/>
            <person name="Bluhm B."/>
            <person name="Cannon C."/>
            <person name="Castanera R."/>
            <person name="Culley D."/>
            <person name="Daum C."/>
            <person name="Ezra D."/>
            <person name="Gonzalez J."/>
            <person name="Henrissat B."/>
            <person name="Kuo A."/>
            <person name="Liang C."/>
            <person name="Lipzen A."/>
            <person name="Lutzoni F."/>
            <person name="Magnuson J."/>
            <person name="Mondo S."/>
            <person name="Nolan M."/>
            <person name="Ohm R."/>
            <person name="Pangilinan J."/>
            <person name="Park H.-J."/>
            <person name="Ramirez L."/>
            <person name="Alfaro M."/>
            <person name="Sun H."/>
            <person name="Tritt A."/>
            <person name="Yoshinaga Y."/>
            <person name="Zwiers L.-H."/>
            <person name="Turgeon B."/>
            <person name="Goodwin S."/>
            <person name="Spatafora J."/>
            <person name="Crous P."/>
            <person name="Grigoriev I."/>
        </authorList>
    </citation>
    <scope>NUCLEOTIDE SEQUENCE</scope>
    <source>
        <strain evidence="1">CBS 379.55</strain>
    </source>
</reference>
<dbReference type="RefSeq" id="XP_033658669.1">
    <property type="nucleotide sequence ID" value="XM_033793755.1"/>
</dbReference>
<dbReference type="AlphaFoldDB" id="A0A6A6JWZ2"/>
<dbReference type="EMBL" id="ML986484">
    <property type="protein sequence ID" value="KAF2281132.1"/>
    <property type="molecule type" value="Genomic_DNA"/>
</dbReference>
<keyword evidence="2" id="KW-1185">Reference proteome</keyword>
<organism evidence="1 2">
    <name type="scientific">Westerdykella ornata</name>
    <dbReference type="NCBI Taxonomy" id="318751"/>
    <lineage>
        <taxon>Eukaryota</taxon>
        <taxon>Fungi</taxon>
        <taxon>Dikarya</taxon>
        <taxon>Ascomycota</taxon>
        <taxon>Pezizomycotina</taxon>
        <taxon>Dothideomycetes</taxon>
        <taxon>Pleosporomycetidae</taxon>
        <taxon>Pleosporales</taxon>
        <taxon>Sporormiaceae</taxon>
        <taxon>Westerdykella</taxon>
    </lineage>
</organism>
<sequence>MSNERWVLFEIPPLVLSFKLLAGGRDRELEETSEELHYKILAFPPSVDRDQGRSSLGRRQQERDNIIHLVERVGNRVAEVIQREKVTRTTGIKKADT</sequence>
<evidence type="ECO:0000313" key="1">
    <source>
        <dbReference type="EMBL" id="KAF2281132.1"/>
    </source>
</evidence>
<evidence type="ECO:0000313" key="2">
    <source>
        <dbReference type="Proteomes" id="UP000800097"/>
    </source>
</evidence>
<gene>
    <name evidence="1" type="ORF">EI97DRAFT_20908</name>
</gene>
<name>A0A6A6JWZ2_WESOR</name>